<dbReference type="Proteomes" id="UP000465846">
    <property type="component" value="Chromosome"/>
</dbReference>
<proteinExistence type="predicted"/>
<feature type="region of interest" description="Disordered" evidence="1">
    <location>
        <begin position="25"/>
        <end position="46"/>
    </location>
</feature>
<dbReference type="AlphaFoldDB" id="A0A6C0ULS1"/>
<dbReference type="EMBL" id="CP048739">
    <property type="protein sequence ID" value="QIB75533.1"/>
    <property type="molecule type" value="Genomic_DNA"/>
</dbReference>
<dbReference type="InterPro" id="IPR058473">
    <property type="entry name" value="DUF8159"/>
</dbReference>
<sequence>MKRRAFLVGLGTCGCASIAGCGASAPATEENTGGETTTEEATSTPTNNERRLAAFRSYITERDVTVKKLALSDDKTAVSLRYLSKKSSYQELGGEIGMIAGGFFRQVDTEWDVERLDATVLQDADTPFGTWHANVSWYEQFQAGKLTGDELSLKVLQTLERPK</sequence>
<feature type="domain" description="DUF8159" evidence="2">
    <location>
        <begin position="48"/>
        <end position="161"/>
    </location>
</feature>
<evidence type="ECO:0000259" key="2">
    <source>
        <dbReference type="Pfam" id="PF26490"/>
    </source>
</evidence>
<gene>
    <name evidence="3" type="ORF">G3I44_15260</name>
</gene>
<evidence type="ECO:0000256" key="1">
    <source>
        <dbReference type="SAM" id="MobiDB-lite"/>
    </source>
</evidence>
<dbReference type="RefSeq" id="WP_163487301.1">
    <property type="nucleotide sequence ID" value="NZ_CP048739.1"/>
</dbReference>
<dbReference type="PROSITE" id="PS51257">
    <property type="entry name" value="PROKAR_LIPOPROTEIN"/>
    <property type="match status" value="1"/>
</dbReference>
<reference evidence="3 4" key="1">
    <citation type="submission" date="2020-02" db="EMBL/GenBank/DDBJ databases">
        <title>Whole genome sequence of Halogeometricum borinquense strain wsp4.</title>
        <authorList>
            <person name="Verma D.K."/>
            <person name="Gopal K."/>
            <person name="Prasad E.S."/>
        </authorList>
    </citation>
    <scope>NUCLEOTIDE SEQUENCE [LARGE SCALE GENOMIC DNA]</scope>
    <source>
        <strain evidence="4">wsp4</strain>
    </source>
</reference>
<protein>
    <recommendedName>
        <fullName evidence="2">DUF8159 domain-containing protein</fullName>
    </recommendedName>
</protein>
<organism evidence="3 4">
    <name type="scientific">Halogeometricum borinquense</name>
    <dbReference type="NCBI Taxonomy" id="60847"/>
    <lineage>
        <taxon>Archaea</taxon>
        <taxon>Methanobacteriati</taxon>
        <taxon>Methanobacteriota</taxon>
        <taxon>Stenosarchaea group</taxon>
        <taxon>Halobacteria</taxon>
        <taxon>Halobacteriales</taxon>
        <taxon>Haloferacaceae</taxon>
        <taxon>Halogeometricum</taxon>
    </lineage>
</organism>
<name>A0A6C0ULS1_9EURY</name>
<evidence type="ECO:0000313" key="4">
    <source>
        <dbReference type="Proteomes" id="UP000465846"/>
    </source>
</evidence>
<evidence type="ECO:0000313" key="3">
    <source>
        <dbReference type="EMBL" id="QIB75533.1"/>
    </source>
</evidence>
<dbReference type="Pfam" id="PF26490">
    <property type="entry name" value="DUF8159"/>
    <property type="match status" value="1"/>
</dbReference>
<dbReference type="GeneID" id="44080787"/>
<accession>A0A6C0ULS1</accession>